<name>A0AAV5SUP3_9BILA</name>
<keyword evidence="1" id="KW-1133">Transmembrane helix</keyword>
<evidence type="ECO:0008006" key="4">
    <source>
        <dbReference type="Google" id="ProtNLM"/>
    </source>
</evidence>
<evidence type="ECO:0000313" key="3">
    <source>
        <dbReference type="Proteomes" id="UP001432027"/>
    </source>
</evidence>
<evidence type="ECO:0000256" key="1">
    <source>
        <dbReference type="SAM" id="Phobius"/>
    </source>
</evidence>
<protein>
    <recommendedName>
        <fullName evidence="4">G protein-coupled receptor</fullName>
    </recommendedName>
</protein>
<dbReference type="EMBL" id="BTSX01000002">
    <property type="protein sequence ID" value="GMS83775.1"/>
    <property type="molecule type" value="Genomic_DNA"/>
</dbReference>
<feature type="non-terminal residue" evidence="2">
    <location>
        <position position="1"/>
    </location>
</feature>
<feature type="non-terminal residue" evidence="2">
    <location>
        <position position="105"/>
    </location>
</feature>
<keyword evidence="1" id="KW-0472">Membrane</keyword>
<sequence length="105" mass="11648">ARRPPGLIGRYRPIQGSIIALDITRSLLIPLLASNTFFLSYRLKSLSMDALLQAAVMSTITSESSVMIMGFVYRFFTLKGTRLNGLLSIKWILVIILISLVQCTA</sequence>
<dbReference type="AlphaFoldDB" id="A0AAV5SUP3"/>
<dbReference type="Proteomes" id="UP001432027">
    <property type="component" value="Unassembled WGS sequence"/>
</dbReference>
<keyword evidence="1" id="KW-0812">Transmembrane</keyword>
<accession>A0AAV5SUP3</accession>
<keyword evidence="3" id="KW-1185">Reference proteome</keyword>
<organism evidence="2 3">
    <name type="scientific">Pristionchus entomophagus</name>
    <dbReference type="NCBI Taxonomy" id="358040"/>
    <lineage>
        <taxon>Eukaryota</taxon>
        <taxon>Metazoa</taxon>
        <taxon>Ecdysozoa</taxon>
        <taxon>Nematoda</taxon>
        <taxon>Chromadorea</taxon>
        <taxon>Rhabditida</taxon>
        <taxon>Rhabditina</taxon>
        <taxon>Diplogasteromorpha</taxon>
        <taxon>Diplogasteroidea</taxon>
        <taxon>Neodiplogasteridae</taxon>
        <taxon>Pristionchus</taxon>
    </lineage>
</organism>
<feature type="transmembrane region" description="Helical" evidence="1">
    <location>
        <begin position="20"/>
        <end position="39"/>
    </location>
</feature>
<feature type="transmembrane region" description="Helical" evidence="1">
    <location>
        <begin position="51"/>
        <end position="76"/>
    </location>
</feature>
<comment type="caution">
    <text evidence="2">The sequence shown here is derived from an EMBL/GenBank/DDBJ whole genome shotgun (WGS) entry which is preliminary data.</text>
</comment>
<gene>
    <name evidence="2" type="ORF">PENTCL1PPCAC_5950</name>
</gene>
<evidence type="ECO:0000313" key="2">
    <source>
        <dbReference type="EMBL" id="GMS83775.1"/>
    </source>
</evidence>
<feature type="transmembrane region" description="Helical" evidence="1">
    <location>
        <begin position="83"/>
        <end position="101"/>
    </location>
</feature>
<reference evidence="2" key="1">
    <citation type="submission" date="2023-10" db="EMBL/GenBank/DDBJ databases">
        <title>Genome assembly of Pristionchus species.</title>
        <authorList>
            <person name="Yoshida K."/>
            <person name="Sommer R.J."/>
        </authorList>
    </citation>
    <scope>NUCLEOTIDE SEQUENCE</scope>
    <source>
        <strain evidence="2">RS0144</strain>
    </source>
</reference>
<proteinExistence type="predicted"/>